<accession>A0ABS6SCK9</accession>
<dbReference type="EMBL" id="JAGSPA010000002">
    <property type="protein sequence ID" value="MBV7256154.1"/>
    <property type="molecule type" value="Genomic_DNA"/>
</dbReference>
<evidence type="ECO:0000313" key="1">
    <source>
        <dbReference type="EMBL" id="MBV7256154.1"/>
    </source>
</evidence>
<organism evidence="1 2">
    <name type="scientific">Pacificimonas pallii</name>
    <dbReference type="NCBI Taxonomy" id="2827236"/>
    <lineage>
        <taxon>Bacteria</taxon>
        <taxon>Pseudomonadati</taxon>
        <taxon>Pseudomonadota</taxon>
        <taxon>Alphaproteobacteria</taxon>
        <taxon>Sphingomonadales</taxon>
        <taxon>Sphingosinicellaceae</taxon>
        <taxon>Pacificimonas</taxon>
    </lineage>
</organism>
<proteinExistence type="predicted"/>
<reference evidence="1 2" key="1">
    <citation type="submission" date="2021-04" db="EMBL/GenBank/DDBJ databases">
        <authorList>
            <person name="Pira H."/>
            <person name="Risdian C."/>
            <person name="Wink J."/>
        </authorList>
    </citation>
    <scope>NUCLEOTIDE SEQUENCE [LARGE SCALE GENOMIC DNA]</scope>
    <source>
        <strain evidence="1 2">WHA3</strain>
    </source>
</reference>
<protein>
    <submittedName>
        <fullName evidence="1">Uncharacterized protein</fullName>
    </submittedName>
</protein>
<name>A0ABS6SCK9_9SPHN</name>
<gene>
    <name evidence="1" type="ORF">KCG44_05080</name>
</gene>
<comment type="caution">
    <text evidence="1">The sequence shown here is derived from an EMBL/GenBank/DDBJ whole genome shotgun (WGS) entry which is preliminary data.</text>
</comment>
<dbReference type="Proteomes" id="UP000722336">
    <property type="component" value="Unassembled WGS sequence"/>
</dbReference>
<evidence type="ECO:0000313" key="2">
    <source>
        <dbReference type="Proteomes" id="UP000722336"/>
    </source>
</evidence>
<keyword evidence="2" id="KW-1185">Reference proteome</keyword>
<sequence>MTMPLSFAGAVKAGRTHLPAAQIRRREMVSMKRLMIQLPPPTDGGV</sequence>
<dbReference type="RefSeq" id="WP_218444695.1">
    <property type="nucleotide sequence ID" value="NZ_JAGSPA010000002.1"/>
</dbReference>